<proteinExistence type="inferred from homology"/>
<evidence type="ECO:0000313" key="4">
    <source>
        <dbReference type="Proteomes" id="UP001162164"/>
    </source>
</evidence>
<protein>
    <recommendedName>
        <fullName evidence="2">t-SNARE coiled-coil homology domain-containing protein</fullName>
    </recommendedName>
</protein>
<dbReference type="InterPro" id="IPR010989">
    <property type="entry name" value="SNARE"/>
</dbReference>
<dbReference type="Proteomes" id="UP001162164">
    <property type="component" value="Unassembled WGS sequence"/>
</dbReference>
<dbReference type="PANTHER" id="PTHR19957">
    <property type="entry name" value="SYNTAXIN"/>
    <property type="match status" value="1"/>
</dbReference>
<dbReference type="InterPro" id="IPR000727">
    <property type="entry name" value="T_SNARE_dom"/>
</dbReference>
<organism evidence="3 4">
    <name type="scientific">Molorchus minor</name>
    <dbReference type="NCBI Taxonomy" id="1323400"/>
    <lineage>
        <taxon>Eukaryota</taxon>
        <taxon>Metazoa</taxon>
        <taxon>Ecdysozoa</taxon>
        <taxon>Arthropoda</taxon>
        <taxon>Hexapoda</taxon>
        <taxon>Insecta</taxon>
        <taxon>Pterygota</taxon>
        <taxon>Neoptera</taxon>
        <taxon>Endopterygota</taxon>
        <taxon>Coleoptera</taxon>
        <taxon>Polyphaga</taxon>
        <taxon>Cucujiformia</taxon>
        <taxon>Chrysomeloidea</taxon>
        <taxon>Cerambycidae</taxon>
        <taxon>Lamiinae</taxon>
        <taxon>Monochamini</taxon>
        <taxon>Molorchus</taxon>
    </lineage>
</organism>
<name>A0ABQ9J5W0_9CUCU</name>
<feature type="domain" description="T-SNARE coiled-coil homology" evidence="2">
    <location>
        <begin position="115"/>
        <end position="177"/>
    </location>
</feature>
<keyword evidence="4" id="KW-1185">Reference proteome</keyword>
<comment type="caution">
    <text evidence="3">The sequence shown here is derived from an EMBL/GenBank/DDBJ whole genome shotgun (WGS) entry which is preliminary data.</text>
</comment>
<sequence>MPGLNWSLLSKKINNKENTGSYLAKVGSKPTNGKQFFIKNCPVSRSDSTLNCRSPSPLLTQVSASGSYTSNVEGELEKAVEKVTNRNDDTDKENCNPFEGTSQIQIQDDLKSIKLKQQQEQLNQVENINKDVGELHEMYKHLNQMVDCQSENVDHIEKTVDDSQKNVDAGAKDIMKVHKLKAVAYPVTGAFLGGMIGGPIGLVAGLKIGGVAALGCAIAGYTGGFSEQ</sequence>
<evidence type="ECO:0000313" key="3">
    <source>
        <dbReference type="EMBL" id="KAJ8973395.1"/>
    </source>
</evidence>
<dbReference type="PROSITE" id="PS50192">
    <property type="entry name" value="T_SNARE"/>
    <property type="match status" value="1"/>
</dbReference>
<comment type="similarity">
    <text evidence="1">Belongs to the syntaxin family.</text>
</comment>
<evidence type="ECO:0000256" key="1">
    <source>
        <dbReference type="ARBA" id="ARBA00009063"/>
    </source>
</evidence>
<dbReference type="SMART" id="SM00397">
    <property type="entry name" value="t_SNARE"/>
    <property type="match status" value="1"/>
</dbReference>
<dbReference type="SUPFAM" id="SSF47661">
    <property type="entry name" value="t-snare proteins"/>
    <property type="match status" value="1"/>
</dbReference>
<dbReference type="PANTHER" id="PTHR19957:SF139">
    <property type="entry name" value="SYNTAXIN-17"/>
    <property type="match status" value="1"/>
</dbReference>
<dbReference type="InterPro" id="IPR045242">
    <property type="entry name" value="Syntaxin"/>
</dbReference>
<dbReference type="EMBL" id="JAPWTJ010001182">
    <property type="protein sequence ID" value="KAJ8973395.1"/>
    <property type="molecule type" value="Genomic_DNA"/>
</dbReference>
<accession>A0ABQ9J5W0</accession>
<dbReference type="Gene3D" id="1.20.5.110">
    <property type="match status" value="1"/>
</dbReference>
<evidence type="ECO:0000259" key="2">
    <source>
        <dbReference type="PROSITE" id="PS50192"/>
    </source>
</evidence>
<reference evidence="3" key="1">
    <citation type="journal article" date="2023" name="Insect Mol. Biol.">
        <title>Genome sequencing provides insights into the evolution of gene families encoding plant cell wall-degrading enzymes in longhorned beetles.</title>
        <authorList>
            <person name="Shin N.R."/>
            <person name="Okamura Y."/>
            <person name="Kirsch R."/>
            <person name="Pauchet Y."/>
        </authorList>
    </citation>
    <scope>NUCLEOTIDE SEQUENCE</scope>
    <source>
        <strain evidence="3">MMC_N1</strain>
    </source>
</reference>
<gene>
    <name evidence="3" type="ORF">NQ317_002763</name>
</gene>